<dbReference type="PANTHER" id="PTHR24355:SF30">
    <property type="entry name" value="SERINE_THREONINE-PROTEIN KINASE 32B ISOFORM X1"/>
    <property type="match status" value="1"/>
</dbReference>
<keyword evidence="3 6" id="KW-0547">Nucleotide-binding</keyword>
<evidence type="ECO:0000313" key="11">
    <source>
        <dbReference type="Proteomes" id="UP000036947"/>
    </source>
</evidence>
<name>A0A0L0N9I7_TOLOC</name>
<feature type="transmembrane region" description="Helical" evidence="8">
    <location>
        <begin position="30"/>
        <end position="52"/>
    </location>
</feature>
<dbReference type="GO" id="GO:0001664">
    <property type="term" value="F:G protein-coupled receptor binding"/>
    <property type="evidence" value="ECO:0007669"/>
    <property type="project" value="TreeGrafter"/>
</dbReference>
<accession>A0A0L0N9I7</accession>
<dbReference type="FunFam" id="3.30.200.20:FF:000354">
    <property type="entry name" value="AGC/YANK protein kinase"/>
    <property type="match status" value="1"/>
</dbReference>
<dbReference type="Proteomes" id="UP000036947">
    <property type="component" value="Unassembled WGS sequence"/>
</dbReference>
<evidence type="ECO:0000256" key="5">
    <source>
        <dbReference type="ARBA" id="ARBA00022840"/>
    </source>
</evidence>
<evidence type="ECO:0000256" key="2">
    <source>
        <dbReference type="ARBA" id="ARBA00022679"/>
    </source>
</evidence>
<dbReference type="PROSITE" id="PS00108">
    <property type="entry name" value="PROTEIN_KINASE_ST"/>
    <property type="match status" value="1"/>
</dbReference>
<dbReference type="STRING" id="1163406.A0A0L0N9I7"/>
<evidence type="ECO:0000259" key="9">
    <source>
        <dbReference type="PROSITE" id="PS50011"/>
    </source>
</evidence>
<keyword evidence="5 6" id="KW-0067">ATP-binding</keyword>
<dbReference type="SUPFAM" id="SSF56112">
    <property type="entry name" value="Protein kinase-like (PK-like)"/>
    <property type="match status" value="1"/>
</dbReference>
<feature type="binding site" evidence="6">
    <location>
        <position position="107"/>
    </location>
    <ligand>
        <name>ATP</name>
        <dbReference type="ChEBI" id="CHEBI:30616"/>
    </ligand>
</feature>
<keyword evidence="2" id="KW-0808">Transferase</keyword>
<dbReference type="InterPro" id="IPR008271">
    <property type="entry name" value="Ser/Thr_kinase_AS"/>
</dbReference>
<proteinExistence type="predicted"/>
<keyword evidence="4 10" id="KW-0418">Kinase</keyword>
<evidence type="ECO:0000256" key="7">
    <source>
        <dbReference type="SAM" id="MobiDB-lite"/>
    </source>
</evidence>
<keyword evidence="8" id="KW-0472">Membrane</keyword>
<evidence type="ECO:0000256" key="3">
    <source>
        <dbReference type="ARBA" id="ARBA00022741"/>
    </source>
</evidence>
<reference evidence="10 11" key="1">
    <citation type="journal article" date="2015" name="BMC Genomics">
        <title>The genome of the truffle-parasite Tolypocladium ophioglossoides and the evolution of antifungal peptaibiotics.</title>
        <authorList>
            <person name="Quandt C.A."/>
            <person name="Bushley K.E."/>
            <person name="Spatafora J.W."/>
        </authorList>
    </citation>
    <scope>NUCLEOTIDE SEQUENCE [LARGE SCALE GENOMIC DNA]</scope>
    <source>
        <strain evidence="10 11">CBS 100239</strain>
    </source>
</reference>
<feature type="domain" description="Protein kinase" evidence="9">
    <location>
        <begin position="74"/>
        <end position="372"/>
    </location>
</feature>
<dbReference type="InterPro" id="IPR000719">
    <property type="entry name" value="Prot_kinase_dom"/>
</dbReference>
<evidence type="ECO:0000256" key="4">
    <source>
        <dbReference type="ARBA" id="ARBA00022777"/>
    </source>
</evidence>
<gene>
    <name evidence="10" type="ORF">TOPH_04838</name>
</gene>
<feature type="compositionally biased region" description="Polar residues" evidence="7">
    <location>
        <begin position="480"/>
        <end position="503"/>
    </location>
</feature>
<dbReference type="FunFam" id="1.10.510.10:FF:000676">
    <property type="entry name" value="serine/threonine-protein kinase 32B isoform X2"/>
    <property type="match status" value="1"/>
</dbReference>
<feature type="compositionally biased region" description="Basic and acidic residues" evidence="7">
    <location>
        <begin position="556"/>
        <end position="573"/>
    </location>
</feature>
<dbReference type="GO" id="GO:0007186">
    <property type="term" value="P:G protein-coupled receptor signaling pathway"/>
    <property type="evidence" value="ECO:0007669"/>
    <property type="project" value="TreeGrafter"/>
</dbReference>
<feature type="compositionally biased region" description="Pro residues" evidence="7">
    <location>
        <begin position="466"/>
        <end position="479"/>
    </location>
</feature>
<keyword evidence="1" id="KW-0723">Serine/threonine-protein kinase</keyword>
<dbReference type="AlphaFoldDB" id="A0A0L0N9I7"/>
<dbReference type="Pfam" id="PF00069">
    <property type="entry name" value="Pkinase"/>
    <property type="match status" value="1"/>
</dbReference>
<evidence type="ECO:0000256" key="1">
    <source>
        <dbReference type="ARBA" id="ARBA00022527"/>
    </source>
</evidence>
<comment type="caution">
    <text evidence="10">The sequence shown here is derived from an EMBL/GenBank/DDBJ whole genome shotgun (WGS) entry which is preliminary data.</text>
</comment>
<evidence type="ECO:0000313" key="10">
    <source>
        <dbReference type="EMBL" id="KND90664.1"/>
    </source>
</evidence>
<feature type="compositionally biased region" description="Polar residues" evidence="7">
    <location>
        <begin position="424"/>
        <end position="438"/>
    </location>
</feature>
<dbReference type="PROSITE" id="PS50011">
    <property type="entry name" value="PROTEIN_KINASE_DOM"/>
    <property type="match status" value="1"/>
</dbReference>
<dbReference type="EMBL" id="LFRF01000012">
    <property type="protein sequence ID" value="KND90664.1"/>
    <property type="molecule type" value="Genomic_DNA"/>
</dbReference>
<keyword evidence="8" id="KW-0812">Transmembrane</keyword>
<dbReference type="OrthoDB" id="354826at2759"/>
<protein>
    <submittedName>
        <fullName evidence="10">Serine/threonine-protein kinase 32C</fullName>
    </submittedName>
</protein>
<evidence type="ECO:0000256" key="8">
    <source>
        <dbReference type="SAM" id="Phobius"/>
    </source>
</evidence>
<dbReference type="PROSITE" id="PS00107">
    <property type="entry name" value="PROTEIN_KINASE_ATP"/>
    <property type="match status" value="1"/>
</dbReference>
<sequence>MGNGQGKPVDLTGEGTWFAGTLSRLASTPLSHVLVAATFALLALALALAPALHSWDARLGQYANVDSLVNLNHFRLLRVVGRGAFGKVRIVERKDTNLSFALKYIRKDEVVKSESVRNIIRERRMLEHVNHPFICNLRYSFQDIEYMYLVVDLMSGGDLRFHISRKTFTEEAVRFWIAELGCALRYVHRQGIIHRDVKPDNVLLDADGHVHLTDFNVASDIIPGRILTSKSGTLAYLSPERPFDGSSEATLSQQIQTTSPKYHVTQPPVSLTCLYSIRAALDPNPQTRMGATWESFIYNDFFKELDFDLLEQKRIEPIFVPSSDKTNFDATYDLEELLLEEAPLEARARRQKPRERLKEDATDQEIREDELYRMIEKDFRPFDYTIAAYKKCVASTPERWTQVLTHDSRIALATQGVNIDESPLNITPNDGPQAITTDESPRVPIFPPTALDRGPSFDSRQGRPSRPAPPPPPPPPPPQYQSQYVSRALPPTSNRVASPTGGVSVTLDGGGSWSELARQDATLPTDANTVVDPKNEGSGGMFGFLKGKKGRNNSPKPKERGVLGKEGARVVIS</sequence>
<dbReference type="InterPro" id="IPR011009">
    <property type="entry name" value="Kinase-like_dom_sf"/>
</dbReference>
<keyword evidence="8" id="KW-1133">Transmembrane helix</keyword>
<organism evidence="10 11">
    <name type="scientific">Tolypocladium ophioglossoides (strain CBS 100239)</name>
    <name type="common">Snaketongue truffleclub</name>
    <name type="synonym">Elaphocordyceps ophioglossoides</name>
    <dbReference type="NCBI Taxonomy" id="1163406"/>
    <lineage>
        <taxon>Eukaryota</taxon>
        <taxon>Fungi</taxon>
        <taxon>Dikarya</taxon>
        <taxon>Ascomycota</taxon>
        <taxon>Pezizomycotina</taxon>
        <taxon>Sordariomycetes</taxon>
        <taxon>Hypocreomycetidae</taxon>
        <taxon>Hypocreales</taxon>
        <taxon>Ophiocordycipitaceae</taxon>
        <taxon>Tolypocladium</taxon>
    </lineage>
</organism>
<dbReference type="SMART" id="SM00220">
    <property type="entry name" value="S_TKc"/>
    <property type="match status" value="1"/>
</dbReference>
<dbReference type="GO" id="GO:0009966">
    <property type="term" value="P:regulation of signal transduction"/>
    <property type="evidence" value="ECO:0007669"/>
    <property type="project" value="TreeGrafter"/>
</dbReference>
<evidence type="ECO:0000256" key="6">
    <source>
        <dbReference type="PROSITE-ProRule" id="PRU10141"/>
    </source>
</evidence>
<dbReference type="PANTHER" id="PTHR24355">
    <property type="entry name" value="G PROTEIN-COUPLED RECEPTOR KINASE/RIBOSOMAL PROTEIN S6 KINASE"/>
    <property type="match status" value="1"/>
</dbReference>
<dbReference type="Gene3D" id="3.30.200.20">
    <property type="entry name" value="Phosphorylase Kinase, domain 1"/>
    <property type="match status" value="2"/>
</dbReference>
<dbReference type="GO" id="GO:0004703">
    <property type="term" value="F:G protein-coupled receptor kinase activity"/>
    <property type="evidence" value="ECO:0007669"/>
    <property type="project" value="TreeGrafter"/>
</dbReference>
<dbReference type="Gene3D" id="1.10.510.10">
    <property type="entry name" value="Transferase(Phosphotransferase) domain 1"/>
    <property type="match status" value="2"/>
</dbReference>
<dbReference type="InterPro" id="IPR017441">
    <property type="entry name" value="Protein_kinase_ATP_BS"/>
</dbReference>
<keyword evidence="11" id="KW-1185">Reference proteome</keyword>
<dbReference type="GO" id="GO:0005524">
    <property type="term" value="F:ATP binding"/>
    <property type="evidence" value="ECO:0007669"/>
    <property type="project" value="UniProtKB-UniRule"/>
</dbReference>
<feature type="region of interest" description="Disordered" evidence="7">
    <location>
        <begin position="422"/>
        <end position="573"/>
    </location>
</feature>